<dbReference type="AlphaFoldDB" id="A0A1Y2IJP8"/>
<gene>
    <name evidence="2" type="ORF">PYCCODRAFT_1469213</name>
</gene>
<feature type="region of interest" description="Disordered" evidence="1">
    <location>
        <begin position="68"/>
        <end position="102"/>
    </location>
</feature>
<reference evidence="2 3" key="1">
    <citation type="journal article" date="2015" name="Biotechnol. Biofuels">
        <title>Enhanced degradation of softwood versus hardwood by the white-rot fungus Pycnoporus coccineus.</title>
        <authorList>
            <person name="Couturier M."/>
            <person name="Navarro D."/>
            <person name="Chevret D."/>
            <person name="Henrissat B."/>
            <person name="Piumi F."/>
            <person name="Ruiz-Duenas F.J."/>
            <person name="Martinez A.T."/>
            <person name="Grigoriev I.V."/>
            <person name="Riley R."/>
            <person name="Lipzen A."/>
            <person name="Berrin J.G."/>
            <person name="Master E.R."/>
            <person name="Rosso M.N."/>
        </authorList>
    </citation>
    <scope>NUCLEOTIDE SEQUENCE [LARGE SCALE GENOMIC DNA]</scope>
    <source>
        <strain evidence="2 3">BRFM310</strain>
    </source>
</reference>
<organism evidence="2 3">
    <name type="scientific">Trametes coccinea (strain BRFM310)</name>
    <name type="common">Pycnoporus coccineus</name>
    <dbReference type="NCBI Taxonomy" id="1353009"/>
    <lineage>
        <taxon>Eukaryota</taxon>
        <taxon>Fungi</taxon>
        <taxon>Dikarya</taxon>
        <taxon>Basidiomycota</taxon>
        <taxon>Agaricomycotina</taxon>
        <taxon>Agaricomycetes</taxon>
        <taxon>Polyporales</taxon>
        <taxon>Polyporaceae</taxon>
        <taxon>Trametes</taxon>
    </lineage>
</organism>
<evidence type="ECO:0000256" key="1">
    <source>
        <dbReference type="SAM" id="MobiDB-lite"/>
    </source>
</evidence>
<name>A0A1Y2IJP8_TRAC3</name>
<accession>A0A1Y2IJP8</accession>
<feature type="compositionally biased region" description="Polar residues" evidence="1">
    <location>
        <begin position="123"/>
        <end position="137"/>
    </location>
</feature>
<protein>
    <submittedName>
        <fullName evidence="2">Uncharacterized protein</fullName>
    </submittedName>
</protein>
<keyword evidence="3" id="KW-1185">Reference proteome</keyword>
<evidence type="ECO:0000313" key="3">
    <source>
        <dbReference type="Proteomes" id="UP000193067"/>
    </source>
</evidence>
<dbReference type="OrthoDB" id="2758769at2759"/>
<sequence length="369" mass="41337">MLGYMPYDASREFVQDYGVDFFMATVQNVYTPSFQPFRNNYSMHEESMDAHITFTPELQFDSTRASNFNSDALTDSERHDFPQEAHASPPSSKPLPGSAYTPASYSQATVGCAQGYPAPPTPSTLLGNARCQWTNPLGPTDQPPGYMGTTDFSSGVQANVGYKPLEPSQSAPGLAYTDNSTLSDLLQIPQMPYSLGSACDAEESLPAAVPMYIPAQLALDTKLPRGLAERCGWLETAWSDPNGKRKNLKWTVRFKFQGYDDNAKPQQFNAWSAGQKLPVYAEWAKGEKLRFWPWPRRQPLSKLELAWRVARELKAYMQALEHDKNPLMWGGRELCFEHIVIAEIHRCSKGSVQPTLAIHPYFARLYQDG</sequence>
<feature type="region of interest" description="Disordered" evidence="1">
    <location>
        <begin position="121"/>
        <end position="152"/>
    </location>
</feature>
<evidence type="ECO:0000313" key="2">
    <source>
        <dbReference type="EMBL" id="OSD00783.1"/>
    </source>
</evidence>
<proteinExistence type="predicted"/>
<dbReference type="Proteomes" id="UP000193067">
    <property type="component" value="Unassembled WGS sequence"/>
</dbReference>
<dbReference type="EMBL" id="KZ084116">
    <property type="protein sequence ID" value="OSD00783.1"/>
    <property type="molecule type" value="Genomic_DNA"/>
</dbReference>